<dbReference type="InterPro" id="IPR011009">
    <property type="entry name" value="Kinase-like_dom_sf"/>
</dbReference>
<name>A0AAV1E5B2_OLDCO</name>
<dbReference type="AlphaFoldDB" id="A0AAV1E5B2"/>
<evidence type="ECO:0000256" key="2">
    <source>
        <dbReference type="SAM" id="MobiDB-lite"/>
    </source>
</evidence>
<dbReference type="PANTHER" id="PTHR11909">
    <property type="entry name" value="CASEIN KINASE-RELATED"/>
    <property type="match status" value="1"/>
</dbReference>
<evidence type="ECO:0000313" key="5">
    <source>
        <dbReference type="Proteomes" id="UP001161247"/>
    </source>
</evidence>
<dbReference type="EMBL" id="OX459124">
    <property type="protein sequence ID" value="CAI9114205.1"/>
    <property type="molecule type" value="Genomic_DNA"/>
</dbReference>
<gene>
    <name evidence="4" type="ORF">OLC1_LOCUS21027</name>
</gene>
<evidence type="ECO:0000256" key="1">
    <source>
        <dbReference type="ARBA" id="ARBA00005926"/>
    </source>
</evidence>
<dbReference type="Pfam" id="PF24289">
    <property type="entry name" value="DUF7477"/>
    <property type="match status" value="1"/>
</dbReference>
<accession>A0AAV1E5B2</accession>
<dbReference type="InterPro" id="IPR050235">
    <property type="entry name" value="CK1_Ser-Thr_kinase"/>
</dbReference>
<reference evidence="4" key="1">
    <citation type="submission" date="2023-03" db="EMBL/GenBank/DDBJ databases">
        <authorList>
            <person name="Julca I."/>
        </authorList>
    </citation>
    <scope>NUCLEOTIDE SEQUENCE</scope>
</reference>
<proteinExistence type="inferred from homology"/>
<evidence type="ECO:0000259" key="3">
    <source>
        <dbReference type="Pfam" id="PF24289"/>
    </source>
</evidence>
<evidence type="ECO:0000313" key="4">
    <source>
        <dbReference type="EMBL" id="CAI9114205.1"/>
    </source>
</evidence>
<keyword evidence="5" id="KW-1185">Reference proteome</keyword>
<dbReference type="SUPFAM" id="SSF56112">
    <property type="entry name" value="Protein kinase-like (PK-like)"/>
    <property type="match status" value="1"/>
</dbReference>
<feature type="region of interest" description="Disordered" evidence="2">
    <location>
        <begin position="1"/>
        <end position="57"/>
    </location>
</feature>
<protein>
    <submittedName>
        <fullName evidence="4">OLC1v1014869C1</fullName>
    </submittedName>
</protein>
<dbReference type="Proteomes" id="UP001161247">
    <property type="component" value="Chromosome 7"/>
</dbReference>
<sequence length="474" mass="52670">MREGLRSGRGRGGGGGGRNNQEARKTIQGRKTPLEAEEPKEEPRDLRIGGVQGIATRTRGRKAAAAAAVLEEKKEPEPITAAVAVTGEGGKVDCKKPMGDYNISGGGFDADDESSLSIPKEVILTVAAGEFFPQVQFEGSPKYKVERRLGKGGFGQVYVEISRLVMVFLGCIIRGCKVDFTLWSWICWVQACGIYRMIRLVRRMTTEMVACIAIEALSILEELHSKGYLYLHHLMDYQLVNGESTPMTLLAPMCSMSKGQICSDYVVNLNFDEEPNYAKCISLFDGIVGPNPDSRPINTEGAQKFIGKKRGRSEDAEDKEPKKKVRIGMPATQWISVYNARRPMKQRYHYNVGDERLEQHIVKGTEDRLHISSLACCQNLWAIIMDAGTGFTAQVYARSPTFLHKVVELDFTYPSDGIHRRWDVGYRITATAATSDQAAFILSQPKEQLTDDTQETLRTTGFPSSHIKVHIHST</sequence>
<organism evidence="4 5">
    <name type="scientific">Oldenlandia corymbosa var. corymbosa</name>
    <dbReference type="NCBI Taxonomy" id="529605"/>
    <lineage>
        <taxon>Eukaryota</taxon>
        <taxon>Viridiplantae</taxon>
        <taxon>Streptophyta</taxon>
        <taxon>Embryophyta</taxon>
        <taxon>Tracheophyta</taxon>
        <taxon>Spermatophyta</taxon>
        <taxon>Magnoliopsida</taxon>
        <taxon>eudicotyledons</taxon>
        <taxon>Gunneridae</taxon>
        <taxon>Pentapetalae</taxon>
        <taxon>asterids</taxon>
        <taxon>lamiids</taxon>
        <taxon>Gentianales</taxon>
        <taxon>Rubiaceae</taxon>
        <taxon>Rubioideae</taxon>
        <taxon>Spermacoceae</taxon>
        <taxon>Hedyotis-Oldenlandia complex</taxon>
        <taxon>Oldenlandia</taxon>
    </lineage>
</organism>
<dbReference type="InterPro" id="IPR055900">
    <property type="entry name" value="DUF7477"/>
</dbReference>
<feature type="domain" description="DUF7477" evidence="3">
    <location>
        <begin position="306"/>
        <end position="405"/>
    </location>
</feature>
<comment type="similarity">
    <text evidence="1">Belongs to the protein kinase superfamily. CK1 Ser/Thr protein kinase family. Casein kinase I subfamily.</text>
</comment>